<reference evidence="2 3" key="1">
    <citation type="journal article" date="2018" name="Mol. Biol. Evol.">
        <title>Broad Genomic Sampling Reveals a Smut Pathogenic Ancestry of the Fungal Clade Ustilaginomycotina.</title>
        <authorList>
            <person name="Kijpornyongpan T."/>
            <person name="Mondo S.J."/>
            <person name="Barry K."/>
            <person name="Sandor L."/>
            <person name="Lee J."/>
            <person name="Lipzen A."/>
            <person name="Pangilinan J."/>
            <person name="LaButti K."/>
            <person name="Hainaut M."/>
            <person name="Henrissat B."/>
            <person name="Grigoriev I.V."/>
            <person name="Spatafora J.W."/>
            <person name="Aime M.C."/>
        </authorList>
    </citation>
    <scope>NUCLEOTIDE SEQUENCE [LARGE SCALE GENOMIC DNA]</scope>
    <source>
        <strain evidence="2 3">MCA 4198</strain>
    </source>
</reference>
<dbReference type="Proteomes" id="UP000245768">
    <property type="component" value="Unassembled WGS sequence"/>
</dbReference>
<feature type="region of interest" description="Disordered" evidence="1">
    <location>
        <begin position="1"/>
        <end position="201"/>
    </location>
</feature>
<sequence>MAGRVCTTEDVLRKRGPPSKKEKQVLEDAGITFRGGRNKKGTRGRGGIRGRGISDISISTLAENQAAAGPGPGTMAASRLGKSASGSTPGTGGARGEDSRSVSGSLTGTMSTTPSLSTGPTTSTDPTSASHGSASGSGSGSGNASGSGATSGVRESGTMGDLERTIMSGGMARYPQIPLRQTLIGPSPSSGERAEGRLSEVERRARVEAQWKEAECLSAKGKAKAIKPGRGHGQK</sequence>
<gene>
    <name evidence="2" type="ORF">FA10DRAFT_16643</name>
</gene>
<evidence type="ECO:0000313" key="2">
    <source>
        <dbReference type="EMBL" id="PWN93227.1"/>
    </source>
</evidence>
<proteinExistence type="predicted"/>
<dbReference type="GeneID" id="37040104"/>
<dbReference type="InParanoid" id="A0A316YUY2"/>
<organism evidence="2 3">
    <name type="scientific">Acaromyces ingoldii</name>
    <dbReference type="NCBI Taxonomy" id="215250"/>
    <lineage>
        <taxon>Eukaryota</taxon>
        <taxon>Fungi</taxon>
        <taxon>Dikarya</taxon>
        <taxon>Basidiomycota</taxon>
        <taxon>Ustilaginomycotina</taxon>
        <taxon>Exobasidiomycetes</taxon>
        <taxon>Exobasidiales</taxon>
        <taxon>Cryptobasidiaceae</taxon>
        <taxon>Acaromyces</taxon>
    </lineage>
</organism>
<keyword evidence="3" id="KW-1185">Reference proteome</keyword>
<accession>A0A316YUY2</accession>
<feature type="compositionally biased region" description="Low complexity" evidence="1">
    <location>
        <begin position="101"/>
        <end position="134"/>
    </location>
</feature>
<name>A0A316YUY2_9BASI</name>
<evidence type="ECO:0000313" key="3">
    <source>
        <dbReference type="Proteomes" id="UP000245768"/>
    </source>
</evidence>
<protein>
    <submittedName>
        <fullName evidence="2">Uncharacterized protein</fullName>
    </submittedName>
</protein>
<dbReference type="EMBL" id="KZ819634">
    <property type="protein sequence ID" value="PWN93227.1"/>
    <property type="molecule type" value="Genomic_DNA"/>
</dbReference>
<evidence type="ECO:0000256" key="1">
    <source>
        <dbReference type="SAM" id="MobiDB-lite"/>
    </source>
</evidence>
<dbReference type="AlphaFoldDB" id="A0A316YUY2"/>
<dbReference type="RefSeq" id="XP_025380425.1">
    <property type="nucleotide sequence ID" value="XM_025518188.1"/>
</dbReference>
<feature type="compositionally biased region" description="Basic residues" evidence="1">
    <location>
        <begin position="36"/>
        <end position="48"/>
    </location>
</feature>
<dbReference type="OrthoDB" id="39175at2759"/>
<feature type="compositionally biased region" description="Gly residues" evidence="1">
    <location>
        <begin position="135"/>
        <end position="145"/>
    </location>
</feature>
<feature type="compositionally biased region" description="Basic and acidic residues" evidence="1">
    <location>
        <begin position="192"/>
        <end position="201"/>
    </location>
</feature>
<dbReference type="STRING" id="215250.A0A316YUY2"/>